<dbReference type="GO" id="GO:0003676">
    <property type="term" value="F:nucleic acid binding"/>
    <property type="evidence" value="ECO:0007669"/>
    <property type="project" value="InterPro"/>
</dbReference>
<organism evidence="3 4">
    <name type="scientific">Ophiobolus disseminans</name>
    <dbReference type="NCBI Taxonomy" id="1469910"/>
    <lineage>
        <taxon>Eukaryota</taxon>
        <taxon>Fungi</taxon>
        <taxon>Dikarya</taxon>
        <taxon>Ascomycota</taxon>
        <taxon>Pezizomycotina</taxon>
        <taxon>Dothideomycetes</taxon>
        <taxon>Pleosporomycetidae</taxon>
        <taxon>Pleosporales</taxon>
        <taxon>Pleosporineae</taxon>
        <taxon>Phaeosphaeriaceae</taxon>
        <taxon>Ophiobolus</taxon>
    </lineage>
</organism>
<dbReference type="InterPro" id="IPR038717">
    <property type="entry name" value="Tc1-like_DDE_dom"/>
</dbReference>
<proteinExistence type="predicted"/>
<feature type="region of interest" description="Disordered" evidence="1">
    <location>
        <begin position="1"/>
        <end position="43"/>
    </location>
</feature>
<feature type="domain" description="Tc1-like transposase DDE" evidence="2">
    <location>
        <begin position="47"/>
        <end position="134"/>
    </location>
</feature>
<sequence>MLKPPKQPPKPRRSKYETDDQYHERVKEWEATRPPPLEVQGSGHHMTQQYYASNVLPTYIRYIHEARLQEPRSWLLQEDNDPSHGTKSRDNVAENLRQANWIAVILHPGQSPDLNPIEGIWLILKQRAKRRIQYPEDGQKAWDGTKTHLKEILQEVWASITLEQIRDRIVEMPERCSELSVNGGEKIRSATW</sequence>
<gene>
    <name evidence="3" type="ORF">CC86DRAFT_371258</name>
</gene>
<evidence type="ECO:0000256" key="1">
    <source>
        <dbReference type="SAM" id="MobiDB-lite"/>
    </source>
</evidence>
<keyword evidence="4" id="KW-1185">Reference proteome</keyword>
<name>A0A6A6ZV32_9PLEO</name>
<dbReference type="OrthoDB" id="5410741at2759"/>
<feature type="compositionally biased region" description="Basic and acidic residues" evidence="1">
    <location>
        <begin position="14"/>
        <end position="31"/>
    </location>
</feature>
<dbReference type="EMBL" id="MU006229">
    <property type="protein sequence ID" value="KAF2824703.1"/>
    <property type="molecule type" value="Genomic_DNA"/>
</dbReference>
<dbReference type="Pfam" id="PF13358">
    <property type="entry name" value="DDE_3"/>
    <property type="match status" value="1"/>
</dbReference>
<dbReference type="AlphaFoldDB" id="A0A6A6ZV32"/>
<dbReference type="Gene3D" id="3.30.420.10">
    <property type="entry name" value="Ribonuclease H-like superfamily/Ribonuclease H"/>
    <property type="match status" value="1"/>
</dbReference>
<reference evidence="3" key="1">
    <citation type="journal article" date="2020" name="Stud. Mycol.">
        <title>101 Dothideomycetes genomes: a test case for predicting lifestyles and emergence of pathogens.</title>
        <authorList>
            <person name="Haridas S."/>
            <person name="Albert R."/>
            <person name="Binder M."/>
            <person name="Bloem J."/>
            <person name="Labutti K."/>
            <person name="Salamov A."/>
            <person name="Andreopoulos B."/>
            <person name="Baker S."/>
            <person name="Barry K."/>
            <person name="Bills G."/>
            <person name="Bluhm B."/>
            <person name="Cannon C."/>
            <person name="Castanera R."/>
            <person name="Culley D."/>
            <person name="Daum C."/>
            <person name="Ezra D."/>
            <person name="Gonzalez J."/>
            <person name="Henrissat B."/>
            <person name="Kuo A."/>
            <person name="Liang C."/>
            <person name="Lipzen A."/>
            <person name="Lutzoni F."/>
            <person name="Magnuson J."/>
            <person name="Mondo S."/>
            <person name="Nolan M."/>
            <person name="Ohm R."/>
            <person name="Pangilinan J."/>
            <person name="Park H.-J."/>
            <person name="Ramirez L."/>
            <person name="Alfaro M."/>
            <person name="Sun H."/>
            <person name="Tritt A."/>
            <person name="Yoshinaga Y."/>
            <person name="Zwiers L.-H."/>
            <person name="Turgeon B."/>
            <person name="Goodwin S."/>
            <person name="Spatafora J."/>
            <person name="Crous P."/>
            <person name="Grigoriev I."/>
        </authorList>
    </citation>
    <scope>NUCLEOTIDE SEQUENCE</scope>
    <source>
        <strain evidence="3">CBS 113818</strain>
    </source>
</reference>
<evidence type="ECO:0000313" key="4">
    <source>
        <dbReference type="Proteomes" id="UP000799424"/>
    </source>
</evidence>
<dbReference type="Proteomes" id="UP000799424">
    <property type="component" value="Unassembled WGS sequence"/>
</dbReference>
<evidence type="ECO:0000313" key="3">
    <source>
        <dbReference type="EMBL" id="KAF2824703.1"/>
    </source>
</evidence>
<accession>A0A6A6ZV32</accession>
<protein>
    <recommendedName>
        <fullName evidence="2">Tc1-like transposase DDE domain-containing protein</fullName>
    </recommendedName>
</protein>
<dbReference type="InterPro" id="IPR036397">
    <property type="entry name" value="RNaseH_sf"/>
</dbReference>
<evidence type="ECO:0000259" key="2">
    <source>
        <dbReference type="Pfam" id="PF13358"/>
    </source>
</evidence>